<evidence type="ECO:0000313" key="6">
    <source>
        <dbReference type="EMBL" id="KAK3586561.1"/>
    </source>
</evidence>
<dbReference type="PANTHER" id="PTHR23113">
    <property type="entry name" value="GUANINE NUCLEOTIDE EXCHANGE FACTOR"/>
    <property type="match status" value="1"/>
</dbReference>
<dbReference type="InterPro" id="IPR008937">
    <property type="entry name" value="Ras-like_GEF"/>
</dbReference>
<dbReference type="CDD" id="cd00155">
    <property type="entry name" value="RasGEF"/>
    <property type="match status" value="1"/>
</dbReference>
<dbReference type="SMART" id="SM00229">
    <property type="entry name" value="RasGEFN"/>
    <property type="match status" value="1"/>
</dbReference>
<reference evidence="6" key="2">
    <citation type="journal article" date="2021" name="Genome Biol. Evol.">
        <title>Developing a high-quality reference genome for a parasitic bivalve with doubly uniparental inheritance (Bivalvia: Unionida).</title>
        <authorList>
            <person name="Smith C.H."/>
        </authorList>
    </citation>
    <scope>NUCLEOTIDE SEQUENCE</scope>
    <source>
        <strain evidence="6">CHS0354</strain>
        <tissue evidence="6">Mantle</tissue>
    </source>
</reference>
<dbReference type="InterPro" id="IPR000651">
    <property type="entry name" value="Ras-like_Gua-exchang_fac_N"/>
</dbReference>
<gene>
    <name evidence="6" type="ORF">CHS0354_016325</name>
</gene>
<feature type="compositionally biased region" description="Polar residues" evidence="3">
    <location>
        <begin position="446"/>
        <end position="458"/>
    </location>
</feature>
<dbReference type="Gene3D" id="2.30.29.30">
    <property type="entry name" value="Pleckstrin-homology domain (PH domain)/Phosphotyrosine-binding domain (PTB)"/>
    <property type="match status" value="1"/>
</dbReference>
<dbReference type="PROSITE" id="PS50212">
    <property type="entry name" value="RASGEF_NTER"/>
    <property type="match status" value="1"/>
</dbReference>
<reference evidence="6" key="3">
    <citation type="submission" date="2023-05" db="EMBL/GenBank/DDBJ databases">
        <authorList>
            <person name="Smith C.H."/>
        </authorList>
    </citation>
    <scope>NUCLEOTIDE SEQUENCE</scope>
    <source>
        <strain evidence="6">CHS0354</strain>
        <tissue evidence="6">Mantle</tissue>
    </source>
</reference>
<dbReference type="Pfam" id="PF00618">
    <property type="entry name" value="RasGEF_N"/>
    <property type="match status" value="1"/>
</dbReference>
<feature type="compositionally biased region" description="Polar residues" evidence="3">
    <location>
        <begin position="404"/>
        <end position="426"/>
    </location>
</feature>
<dbReference type="Proteomes" id="UP001195483">
    <property type="component" value="Unassembled WGS sequence"/>
</dbReference>
<evidence type="ECO:0000313" key="7">
    <source>
        <dbReference type="Proteomes" id="UP001195483"/>
    </source>
</evidence>
<dbReference type="GO" id="GO:0005886">
    <property type="term" value="C:plasma membrane"/>
    <property type="evidence" value="ECO:0007669"/>
    <property type="project" value="TreeGrafter"/>
</dbReference>
<proteinExistence type="predicted"/>
<dbReference type="PROSITE" id="PS50009">
    <property type="entry name" value="RASGEF_CAT"/>
    <property type="match status" value="1"/>
</dbReference>
<evidence type="ECO:0000256" key="3">
    <source>
        <dbReference type="SAM" id="MobiDB-lite"/>
    </source>
</evidence>
<dbReference type="InterPro" id="IPR023578">
    <property type="entry name" value="Ras_GEF_dom_sf"/>
</dbReference>
<comment type="caution">
    <text evidence="6">The sequence shown here is derived from an EMBL/GenBank/DDBJ whole genome shotgun (WGS) entry which is preliminary data.</text>
</comment>
<keyword evidence="1 2" id="KW-0344">Guanine-nucleotide releasing factor</keyword>
<name>A0AAE0VQT5_9BIVA</name>
<dbReference type="Gene3D" id="1.10.840.10">
    <property type="entry name" value="Ras guanine-nucleotide exchange factors catalytic domain"/>
    <property type="match status" value="1"/>
</dbReference>
<protein>
    <recommendedName>
        <fullName evidence="8">Ras guanine nucleotide exchange factor</fullName>
    </recommendedName>
</protein>
<dbReference type="InterPro" id="IPR011993">
    <property type="entry name" value="PH-like_dom_sf"/>
</dbReference>
<dbReference type="AlphaFoldDB" id="A0AAE0VQT5"/>
<dbReference type="GO" id="GO:0007265">
    <property type="term" value="P:Ras protein signal transduction"/>
    <property type="evidence" value="ECO:0007669"/>
    <property type="project" value="TreeGrafter"/>
</dbReference>
<feature type="domain" description="N-terminal Ras-GEF" evidence="5">
    <location>
        <begin position="167"/>
        <end position="299"/>
    </location>
</feature>
<dbReference type="Gene3D" id="1.20.870.10">
    <property type="entry name" value="Son of sevenless (SoS) protein Chain: S domain 1"/>
    <property type="match status" value="2"/>
</dbReference>
<feature type="region of interest" description="Disordered" evidence="3">
    <location>
        <begin position="383"/>
        <end position="510"/>
    </location>
</feature>
<evidence type="ECO:0000256" key="1">
    <source>
        <dbReference type="ARBA" id="ARBA00022658"/>
    </source>
</evidence>
<feature type="domain" description="Ras-GEF" evidence="4">
    <location>
        <begin position="750"/>
        <end position="982"/>
    </location>
</feature>
<dbReference type="InterPro" id="IPR036964">
    <property type="entry name" value="RASGEF_cat_dom_sf"/>
</dbReference>
<dbReference type="PANTHER" id="PTHR23113:SF99">
    <property type="entry name" value="RASGEF DOMAIN-CONTAINING PROTEIN"/>
    <property type="match status" value="1"/>
</dbReference>
<dbReference type="InterPro" id="IPR001895">
    <property type="entry name" value="RASGEF_cat_dom"/>
</dbReference>
<organism evidence="6 7">
    <name type="scientific">Potamilus streckersoni</name>
    <dbReference type="NCBI Taxonomy" id="2493646"/>
    <lineage>
        <taxon>Eukaryota</taxon>
        <taxon>Metazoa</taxon>
        <taxon>Spiralia</taxon>
        <taxon>Lophotrochozoa</taxon>
        <taxon>Mollusca</taxon>
        <taxon>Bivalvia</taxon>
        <taxon>Autobranchia</taxon>
        <taxon>Heteroconchia</taxon>
        <taxon>Palaeoheterodonta</taxon>
        <taxon>Unionida</taxon>
        <taxon>Unionoidea</taxon>
        <taxon>Unionidae</taxon>
        <taxon>Ambleminae</taxon>
        <taxon>Lampsilini</taxon>
        <taxon>Potamilus</taxon>
    </lineage>
</organism>
<feature type="region of interest" description="Disordered" evidence="3">
    <location>
        <begin position="578"/>
        <end position="608"/>
    </location>
</feature>
<dbReference type="InterPro" id="IPR019804">
    <property type="entry name" value="Ras_G-nucl-exch_fac_CS"/>
</dbReference>
<dbReference type="GO" id="GO:0005085">
    <property type="term" value="F:guanyl-nucleotide exchange factor activity"/>
    <property type="evidence" value="ECO:0007669"/>
    <property type="project" value="UniProtKB-KW"/>
</dbReference>
<evidence type="ECO:0000259" key="4">
    <source>
        <dbReference type="PROSITE" id="PS50009"/>
    </source>
</evidence>
<sequence>MSYREGLDAYDCVLEGRQHHGKIPLIDCTIIEDPSSDVSGSFFEEETASLDSSIGIGSLSLQASLLPSASVEKEKQPDYNGLDFRIVVDSKSGPIKTIILVASTYQEKAGWCSDISQCIENLHYSDLLNSSMSESSSVTMPQSVRSDPKLFRDDVDIKFSRTLNSCKVPQIRHASVDRLLDRLTDLRFLSIDFLNTFLLTYRVFTTGEKVLEALKKVYKTPEGATSGETETDLITEPVQPVSSTDVYVGSPPTIFTKEPPSISKNVIKPVVDKRRVSTGCMRMESWGEEKLHEPQQRTIKHVEFPQLERGESIDTQDSDDSRTELLSFLSPAKRAPIAICETLIDNDNELLDMPDIPAITTDDSSLADIYIYSDEFIESTDEADFDKKLAPPSVSSRGPSSPSDTLLGSCSPRTLRSVASSDTLTPGTPRVSPVTSPLGSPRRSLPTPTRSGESSPRRPSTPVKMPETYSPDSFTLSPIGSPIRVVKGAKGSTSPVRIPSPIRRSTSPVCQPTIVQCRSSSTSPKLRRAPSPIMYSYSSPNIVTQQIKSKRGSIEAESIGTVTPRSSFTITPRSSFATQFEGSPDNKARAGAVVTSSRASKRRSSSSAATNAFAIATAGATGNMGYTGDQTSARMTRFLSAGTSATDPRLLKKRESVISTAATMRVLNVIKHWVSKHQQDFDSDPRLKQSVKEFLDEMEANPNLLPAEHKLASSVMRTITKENPDNNQFNLDELLKTPEASSKDTFDTLSALDIAEQLTYLDHKIFFSIRSEELLGQAWMKPDKATKAPHVLLVSKRFNEVSRLVVSEIISRQNIQDRVSCIEKWAAIADICRCMHNYNGVLQVCAAFVNSSVYRLKKTWEKLSKQTKQMIERLQILVSSDGRFKNMRDALHRCDPPCIPYLGMYLTDLSFIEEGTPDFTEDKLVNFSKMRMIAHVIREIRLFQQTSYRIEHHPRITNYLLDPSRLLDDEQTYKASLEIEPKQSHLSVVSTGEGEAKRP</sequence>
<dbReference type="EMBL" id="JAEAOA010001008">
    <property type="protein sequence ID" value="KAK3586561.1"/>
    <property type="molecule type" value="Genomic_DNA"/>
</dbReference>
<evidence type="ECO:0008006" key="8">
    <source>
        <dbReference type="Google" id="ProtNLM"/>
    </source>
</evidence>
<dbReference type="SUPFAM" id="SSF48366">
    <property type="entry name" value="Ras GEF"/>
    <property type="match status" value="1"/>
</dbReference>
<evidence type="ECO:0000256" key="2">
    <source>
        <dbReference type="PROSITE-ProRule" id="PRU00168"/>
    </source>
</evidence>
<dbReference type="Pfam" id="PF00617">
    <property type="entry name" value="RasGEF"/>
    <property type="match status" value="1"/>
</dbReference>
<reference evidence="6" key="1">
    <citation type="journal article" date="2021" name="Genome Biol. Evol.">
        <title>A High-Quality Reference Genome for a Parasitic Bivalve with Doubly Uniparental Inheritance (Bivalvia: Unionida).</title>
        <authorList>
            <person name="Smith C.H."/>
        </authorList>
    </citation>
    <scope>NUCLEOTIDE SEQUENCE</scope>
    <source>
        <strain evidence="6">CHS0354</strain>
    </source>
</reference>
<keyword evidence="7" id="KW-1185">Reference proteome</keyword>
<dbReference type="PROSITE" id="PS00720">
    <property type="entry name" value="RASGEF"/>
    <property type="match status" value="1"/>
</dbReference>
<dbReference type="CDD" id="cd06224">
    <property type="entry name" value="REM"/>
    <property type="match status" value="1"/>
</dbReference>
<evidence type="ECO:0000259" key="5">
    <source>
        <dbReference type="PROSITE" id="PS50212"/>
    </source>
</evidence>
<dbReference type="SMART" id="SM00147">
    <property type="entry name" value="RasGEF"/>
    <property type="match status" value="1"/>
</dbReference>
<accession>A0AAE0VQT5</accession>
<feature type="compositionally biased region" description="Low complexity" evidence="3">
    <location>
        <begin position="391"/>
        <end position="403"/>
    </location>
</feature>